<dbReference type="Gene3D" id="3.30.1300.30">
    <property type="entry name" value="GSPII I/J protein-like"/>
    <property type="match status" value="1"/>
</dbReference>
<evidence type="ECO:0000256" key="3">
    <source>
        <dbReference type="ARBA" id="ARBA00022452"/>
    </source>
</evidence>
<proteinExistence type="predicted"/>
<dbReference type="SUPFAM" id="SSF54523">
    <property type="entry name" value="Pili subunits"/>
    <property type="match status" value="1"/>
</dbReference>
<gene>
    <name evidence="10" type="ORF">GCM10007906_18630</name>
</gene>
<keyword evidence="6" id="KW-0472">Membrane</keyword>
<name>A0ABQ5XZY1_9VIBR</name>
<keyword evidence="7" id="KW-0998">Cell outer membrane</keyword>
<feature type="chain" id="PRO_5045474147" description="Trimeric autotransporter adhesin YadA-like C-terminal membrane anchor domain-containing protein" evidence="8">
    <location>
        <begin position="24"/>
        <end position="692"/>
    </location>
</feature>
<dbReference type="RefSeq" id="WP_045402245.1">
    <property type="nucleotide sequence ID" value="NZ_BBLD01000048.1"/>
</dbReference>
<evidence type="ECO:0000256" key="5">
    <source>
        <dbReference type="ARBA" id="ARBA00022729"/>
    </source>
</evidence>
<evidence type="ECO:0000256" key="1">
    <source>
        <dbReference type="ARBA" id="ARBA00004241"/>
    </source>
</evidence>
<evidence type="ECO:0000256" key="7">
    <source>
        <dbReference type="ARBA" id="ARBA00023237"/>
    </source>
</evidence>
<comment type="subcellular location">
    <subcellularLocation>
        <location evidence="2">Cell outer membrane</location>
    </subcellularLocation>
    <subcellularLocation>
        <location evidence="1">Cell surface</location>
    </subcellularLocation>
</comment>
<reference evidence="11" key="1">
    <citation type="journal article" date="2019" name="Int. J. Syst. Evol. Microbiol.">
        <title>The Global Catalogue of Microorganisms (GCM) 10K type strain sequencing project: providing services to taxonomists for standard genome sequencing and annotation.</title>
        <authorList>
            <consortium name="The Broad Institute Genomics Platform"/>
            <consortium name="The Broad Institute Genome Sequencing Center for Infectious Disease"/>
            <person name="Wu L."/>
            <person name="Ma J."/>
        </authorList>
    </citation>
    <scope>NUCLEOTIDE SEQUENCE [LARGE SCALE GENOMIC DNA]</scope>
    <source>
        <strain evidence="11">NBRC 110633</strain>
    </source>
</reference>
<feature type="domain" description="Trimeric autotransporter adhesin YadA-like C-terminal membrane anchor" evidence="9">
    <location>
        <begin position="632"/>
        <end position="689"/>
    </location>
</feature>
<protein>
    <recommendedName>
        <fullName evidence="9">Trimeric autotransporter adhesin YadA-like C-terminal membrane anchor domain-containing protein</fullName>
    </recommendedName>
</protein>
<keyword evidence="3" id="KW-1134">Transmembrane beta strand</keyword>
<dbReference type="InterPro" id="IPR005594">
    <property type="entry name" value="YadA_C"/>
</dbReference>
<evidence type="ECO:0000313" key="10">
    <source>
        <dbReference type="EMBL" id="GLR04276.1"/>
    </source>
</evidence>
<feature type="signal peptide" evidence="8">
    <location>
        <begin position="1"/>
        <end position="23"/>
    </location>
</feature>
<keyword evidence="4" id="KW-0812">Transmembrane</keyword>
<accession>A0ABQ5XZY1</accession>
<organism evidence="10 11">
    <name type="scientific">Vibrio hyugaensis</name>
    <dbReference type="NCBI Taxonomy" id="1534743"/>
    <lineage>
        <taxon>Bacteria</taxon>
        <taxon>Pseudomonadati</taxon>
        <taxon>Pseudomonadota</taxon>
        <taxon>Gammaproteobacteria</taxon>
        <taxon>Vibrionales</taxon>
        <taxon>Vibrionaceae</taxon>
        <taxon>Vibrio</taxon>
    </lineage>
</organism>
<dbReference type="InterPro" id="IPR045584">
    <property type="entry name" value="Pilin-like"/>
</dbReference>
<evidence type="ECO:0000256" key="8">
    <source>
        <dbReference type="SAM" id="SignalP"/>
    </source>
</evidence>
<sequence length="692" mass="73530">MKKTILSVAVATTLGLTMGAAHASQATPCDLFGDQFQGECRIEKGNVIIEGSNGFGSIVFGAEGENELTLVNKTTGEIAKLKLMDNGYVIEAEDVNGTIYQSKVMANEDGSLSVNKTVDASGNEVSYLKAVGSDGGEYVLAKSVSSDGVVTFQGANGSVEMTTDGDGGTSYVVRDSAGDIIEEPSIERPPVGINPPLEDGLPVEKPTFGGQTTVEQKAAGVEFILEKADMTDEYDVRVIGGELVVTDEEGEKVDVEHLLLKAWNNNKDDNQIARKERGQERRQERRVDRDMKSNPDNIREAATVIVKHKVDNMDGESKARLVNNMLERGDSNYQITDAGLTIDGESYVELTDKQGNVLRVSADEFKAAALTKQTERKTERDLDNAPKLGGERWSDAVTNLTEAGENLMALGQESKAKLQAGAQGIKAGAEDLMEASQTLKTDLTAGKSELEVAAQSATEQMAAQFAAMQKQLDEQAKLIAELQNGENPQVPSTGISPEAESALRDASATLQAKMDVAVNKLQGAAKTLQEKGSKLAPQDPDFGINPPSQGVPAHELGSIGEGQAVAYVQNGLEELYNTGNEQAQQYADKALSDAKSYTDTQIAGINSRIDGIEEDLETVMATSQAVTAARPYLSSNQTNAIGVGLGNSGSQNAIAVGYAHRINENWTANANLSGTSGNEVDYSVGAGLSYAW</sequence>
<evidence type="ECO:0000256" key="6">
    <source>
        <dbReference type="ARBA" id="ARBA00023136"/>
    </source>
</evidence>
<keyword evidence="11" id="KW-1185">Reference proteome</keyword>
<keyword evidence="5 8" id="KW-0732">Signal</keyword>
<comment type="caution">
    <text evidence="10">The sequence shown here is derived from an EMBL/GenBank/DDBJ whole genome shotgun (WGS) entry which is preliminary data.</text>
</comment>
<evidence type="ECO:0000256" key="4">
    <source>
        <dbReference type="ARBA" id="ARBA00022692"/>
    </source>
</evidence>
<evidence type="ECO:0000259" key="9">
    <source>
        <dbReference type="Pfam" id="PF03895"/>
    </source>
</evidence>
<dbReference type="EMBL" id="BSOE01000025">
    <property type="protein sequence ID" value="GLR04276.1"/>
    <property type="molecule type" value="Genomic_DNA"/>
</dbReference>
<evidence type="ECO:0000256" key="2">
    <source>
        <dbReference type="ARBA" id="ARBA00004442"/>
    </source>
</evidence>
<evidence type="ECO:0000313" key="11">
    <source>
        <dbReference type="Proteomes" id="UP001156669"/>
    </source>
</evidence>
<dbReference type="Proteomes" id="UP001156669">
    <property type="component" value="Unassembled WGS sequence"/>
</dbReference>
<dbReference type="Pfam" id="PF03895">
    <property type="entry name" value="YadA_anchor"/>
    <property type="match status" value="1"/>
</dbReference>